<evidence type="ECO:0000256" key="5">
    <source>
        <dbReference type="ARBA" id="ARBA00022519"/>
    </source>
</evidence>
<evidence type="ECO:0000256" key="2">
    <source>
        <dbReference type="ARBA" id="ARBA00005318"/>
    </source>
</evidence>
<dbReference type="AlphaFoldDB" id="Q0A612"/>
<dbReference type="GO" id="GO:0015628">
    <property type="term" value="P:protein secretion by the type II secretion system"/>
    <property type="evidence" value="ECO:0007669"/>
    <property type="project" value="InterPro"/>
</dbReference>
<name>Q0A612_ALKEH</name>
<keyword evidence="6" id="KW-0812">Transmembrane</keyword>
<comment type="function">
    <text evidence="10">Inner membrane component of the type II secretion system required for the energy-dependent secretion of extracellular factors such as proteases and toxins from the periplasm.</text>
</comment>
<feature type="domain" description="GspL periplasmic" evidence="12">
    <location>
        <begin position="263"/>
        <end position="421"/>
    </location>
</feature>
<dbReference type="GO" id="GO:0009276">
    <property type="term" value="C:Gram-negative-bacterium-type cell wall"/>
    <property type="evidence" value="ECO:0007669"/>
    <property type="project" value="InterPro"/>
</dbReference>
<evidence type="ECO:0000256" key="3">
    <source>
        <dbReference type="ARBA" id="ARBA00022448"/>
    </source>
</evidence>
<keyword evidence="8" id="KW-1133">Transmembrane helix</keyword>
<evidence type="ECO:0000256" key="4">
    <source>
        <dbReference type="ARBA" id="ARBA00022475"/>
    </source>
</evidence>
<dbReference type="InterPro" id="IPR025691">
    <property type="entry name" value="GspL_pp_dom"/>
</dbReference>
<dbReference type="InterPro" id="IPR007812">
    <property type="entry name" value="T2SS_protein-GspL"/>
</dbReference>
<dbReference type="GO" id="GO:0015627">
    <property type="term" value="C:type II protein secretion system complex"/>
    <property type="evidence" value="ECO:0007669"/>
    <property type="project" value="InterPro"/>
</dbReference>
<evidence type="ECO:0000313" key="13">
    <source>
        <dbReference type="EMBL" id="ABI57725.1"/>
    </source>
</evidence>
<dbReference type="SUPFAM" id="SSF53067">
    <property type="entry name" value="Actin-like ATPase domain"/>
    <property type="match status" value="1"/>
</dbReference>
<dbReference type="InterPro" id="IPR024230">
    <property type="entry name" value="GspL_cyto_dom"/>
</dbReference>
<keyword evidence="9" id="KW-0472">Membrane</keyword>
<dbReference type="CDD" id="cd24017">
    <property type="entry name" value="ASKHA_T2SSL_N"/>
    <property type="match status" value="1"/>
</dbReference>
<proteinExistence type="inferred from homology"/>
<organism evidence="13 14">
    <name type="scientific">Alkalilimnicola ehrlichii (strain ATCC BAA-1101 / DSM 17681 / MLHE-1)</name>
    <dbReference type="NCBI Taxonomy" id="187272"/>
    <lineage>
        <taxon>Bacteria</taxon>
        <taxon>Pseudomonadati</taxon>
        <taxon>Pseudomonadota</taxon>
        <taxon>Gammaproteobacteria</taxon>
        <taxon>Chromatiales</taxon>
        <taxon>Ectothiorhodospiraceae</taxon>
        <taxon>Alkalilimnicola</taxon>
    </lineage>
</organism>
<dbReference type="PIRSF" id="PIRSF015761">
    <property type="entry name" value="Protein_L"/>
    <property type="match status" value="1"/>
</dbReference>
<evidence type="ECO:0000256" key="8">
    <source>
        <dbReference type="ARBA" id="ARBA00022989"/>
    </source>
</evidence>
<dbReference type="OrthoDB" id="7011844at2"/>
<keyword evidence="5" id="KW-0997">Cell inner membrane</keyword>
<comment type="similarity">
    <text evidence="2 10">Belongs to the GSP L family.</text>
</comment>
<accession>Q0A612</accession>
<sequence>MSQYCLLLPTAPTADDPVEWCLLDADGRVGDHGEAPAGDLATRLPRGARVWLLLPPGEVSVLRATLPTRNRQRARQALPWALEDQLAADPDRLHFALGRPEADGRHSAAVIDRERMATWLHWAAEQGLELHTITPLELAIGAGDDDWRLILGDQAGWLSTGPRAGLALEADAWPLILPRLLAQAQAAGEAGDEGAPAGLALHPAGAAPGQVEALRAALPDTLTVSEQPAADSPLRALAPLFDPHQAINLLQGPFSGREQWLRRLRPWRAVAALALAWVGLQFVMLYAEVRNLERTEQALRAETVEIFRDTFPDSRVVNPRVQMERALAELDGGGEGGPERRSDPFIAVLNAVAPALTGDDAPRLRSLAFRQQRLELDLDAASVQALERLREAVEARGDWQVQIHSAASRGERIAGRVTIQREEA</sequence>
<protein>
    <recommendedName>
        <fullName evidence="10">Type II secretion system protein L</fullName>
        <shortName evidence="10">T2SS protein L</shortName>
    </recommendedName>
</protein>
<dbReference type="KEGG" id="aeh:Mlg_2385"/>
<evidence type="ECO:0000256" key="1">
    <source>
        <dbReference type="ARBA" id="ARBA00004377"/>
    </source>
</evidence>
<dbReference type="RefSeq" id="WP_011630118.1">
    <property type="nucleotide sequence ID" value="NC_008340.1"/>
</dbReference>
<keyword evidence="7 10" id="KW-0653">Protein transport</keyword>
<dbReference type="Gene3D" id="3.30.420.380">
    <property type="match status" value="1"/>
</dbReference>
<evidence type="ECO:0000256" key="7">
    <source>
        <dbReference type="ARBA" id="ARBA00022927"/>
    </source>
</evidence>
<evidence type="ECO:0000259" key="11">
    <source>
        <dbReference type="Pfam" id="PF05134"/>
    </source>
</evidence>
<gene>
    <name evidence="13" type="ordered locus">Mlg_2385</name>
</gene>
<keyword evidence="3 10" id="KW-0813">Transport</keyword>
<dbReference type="Pfam" id="PF05134">
    <property type="entry name" value="T2SSL"/>
    <property type="match status" value="1"/>
</dbReference>
<dbReference type="Gene3D" id="3.30.1360.100">
    <property type="entry name" value="General secretion pathway protein M, EpsM"/>
    <property type="match status" value="1"/>
</dbReference>
<dbReference type="GO" id="GO:0005886">
    <property type="term" value="C:plasma membrane"/>
    <property type="evidence" value="ECO:0007669"/>
    <property type="project" value="UniProtKB-SubCell"/>
</dbReference>
<comment type="subcellular location">
    <subcellularLocation>
        <location evidence="1">Cell inner membrane</location>
        <topology evidence="1">Single-pass membrane protein</topology>
    </subcellularLocation>
</comment>
<dbReference type="eggNOG" id="COG3297">
    <property type="taxonomic scope" value="Bacteria"/>
</dbReference>
<dbReference type="Pfam" id="PF12693">
    <property type="entry name" value="GspL_C"/>
    <property type="match status" value="1"/>
</dbReference>
<dbReference type="HOGENOM" id="CLU_041016_2_1_6"/>
<dbReference type="Proteomes" id="UP000001962">
    <property type="component" value="Chromosome"/>
</dbReference>
<evidence type="ECO:0000256" key="9">
    <source>
        <dbReference type="ARBA" id="ARBA00023136"/>
    </source>
</evidence>
<feature type="domain" description="GspL cytoplasmic actin-ATPase-like" evidence="11">
    <location>
        <begin position="6"/>
        <end position="185"/>
    </location>
</feature>
<dbReference type="EMBL" id="CP000453">
    <property type="protein sequence ID" value="ABI57725.1"/>
    <property type="molecule type" value="Genomic_DNA"/>
</dbReference>
<evidence type="ECO:0000256" key="10">
    <source>
        <dbReference type="PIRNR" id="PIRNR015761"/>
    </source>
</evidence>
<evidence type="ECO:0000313" key="14">
    <source>
        <dbReference type="Proteomes" id="UP000001962"/>
    </source>
</evidence>
<dbReference type="InterPro" id="IPR043129">
    <property type="entry name" value="ATPase_NBD"/>
</dbReference>
<dbReference type="NCBIfam" id="TIGR01709">
    <property type="entry name" value="typeII_sec_gspL"/>
    <property type="match status" value="1"/>
</dbReference>
<evidence type="ECO:0000256" key="6">
    <source>
        <dbReference type="ARBA" id="ARBA00022692"/>
    </source>
</evidence>
<reference evidence="14" key="1">
    <citation type="submission" date="2006-08" db="EMBL/GenBank/DDBJ databases">
        <title>Complete sequence of Alkalilimnicola ehrilichei MLHE-1.</title>
        <authorList>
            <person name="Copeland A."/>
            <person name="Lucas S."/>
            <person name="Lapidus A."/>
            <person name="Barry K."/>
            <person name="Detter J.C."/>
            <person name="Glavina del Rio T."/>
            <person name="Hammon N."/>
            <person name="Israni S."/>
            <person name="Dalin E."/>
            <person name="Tice H."/>
            <person name="Pitluck S."/>
            <person name="Sims D."/>
            <person name="Brettin T."/>
            <person name="Bruce D."/>
            <person name="Han C."/>
            <person name="Tapia R."/>
            <person name="Gilna P."/>
            <person name="Schmutz J."/>
            <person name="Larimer F."/>
            <person name="Land M."/>
            <person name="Hauser L."/>
            <person name="Kyrpides N."/>
            <person name="Mikhailova N."/>
            <person name="Oremland R.S."/>
            <person name="Hoeft S.E."/>
            <person name="Switzer-Blum J."/>
            <person name="Kulp T."/>
            <person name="King G."/>
            <person name="Tabita R."/>
            <person name="Witte B."/>
            <person name="Santini J.M."/>
            <person name="Basu P."/>
            <person name="Hollibaugh J.T."/>
            <person name="Xie G."/>
            <person name="Stolz J.F."/>
            <person name="Richardson P."/>
        </authorList>
    </citation>
    <scope>NUCLEOTIDE SEQUENCE [LARGE SCALE GENOMIC DNA]</scope>
    <source>
        <strain evidence="14">ATCC BAA-1101 / DSM 17681 / MLHE-1</strain>
    </source>
</reference>
<evidence type="ECO:0000259" key="12">
    <source>
        <dbReference type="Pfam" id="PF12693"/>
    </source>
</evidence>
<keyword evidence="14" id="KW-1185">Reference proteome</keyword>
<keyword evidence="4" id="KW-1003">Cell membrane</keyword>